<keyword evidence="3 5" id="KW-0418">Kinase</keyword>
<dbReference type="InterPro" id="IPR022300">
    <property type="entry name" value="PPK2-rel_1"/>
</dbReference>
<dbReference type="NCBIfam" id="TIGR03709">
    <property type="entry name" value="PPK2_rel_1"/>
    <property type="match status" value="1"/>
</dbReference>
<dbReference type="Pfam" id="PF03976">
    <property type="entry name" value="PPK2"/>
    <property type="match status" value="1"/>
</dbReference>
<dbReference type="RefSeq" id="WP_223465331.1">
    <property type="nucleotide sequence ID" value="NZ_JAFBIL020000001.1"/>
</dbReference>
<dbReference type="PIRSF" id="PIRSF028756">
    <property type="entry name" value="PPK2_prd"/>
    <property type="match status" value="1"/>
</dbReference>
<sequence>MKAREHFRFRKGVALLEDDACAKPLRDDAASGGAGKDDVKQRERELTAQLIEQIAVHQEMLYAQRKHKVLLVLQGLDTSGKDGTIKALFSQINPLGLRAVAFRAPNDDERAHDYLWRVHRHVPALGEIALFNRSHYEDVLVPLVEGAIDGDEVQRRYRHIRDFERMLAETGTLVVKIFLHLSRGEQRKRLQARIDDPEKQWKFDQADLDKRKHWDDYQRAYQQAFEATDAGVAPWYIIPADSKTHRNLMVATLLLEIIEQLKLAYPEPDCKLSRLKIE</sequence>
<keyword evidence="2" id="KW-0808">Transferase</keyword>
<dbReference type="InterPro" id="IPR027417">
    <property type="entry name" value="P-loop_NTPase"/>
</dbReference>
<dbReference type="PANTHER" id="PTHR34383:SF3">
    <property type="entry name" value="POLYPHOSPHATE:AMP PHOSPHOTRANSFERASE"/>
    <property type="match status" value="1"/>
</dbReference>
<dbReference type="InterPro" id="IPR016898">
    <property type="entry name" value="Polyphosphate_phosphotransfera"/>
</dbReference>
<dbReference type="Gene3D" id="3.40.50.300">
    <property type="entry name" value="P-loop containing nucleotide triphosphate hydrolases"/>
    <property type="match status" value="1"/>
</dbReference>
<evidence type="ECO:0000259" key="4">
    <source>
        <dbReference type="Pfam" id="PF03976"/>
    </source>
</evidence>
<dbReference type="SUPFAM" id="SSF52540">
    <property type="entry name" value="P-loop containing nucleoside triphosphate hydrolases"/>
    <property type="match status" value="1"/>
</dbReference>
<dbReference type="EMBL" id="JAFBIL020000001">
    <property type="protein sequence ID" value="MBZ2206202.1"/>
    <property type="molecule type" value="Genomic_DNA"/>
</dbReference>
<evidence type="ECO:0000256" key="2">
    <source>
        <dbReference type="ARBA" id="ARBA00022679"/>
    </source>
</evidence>
<dbReference type="GO" id="GO:0016301">
    <property type="term" value="F:kinase activity"/>
    <property type="evidence" value="ECO:0007669"/>
    <property type="project" value="UniProtKB-KW"/>
</dbReference>
<comment type="caution">
    <text evidence="5">The sequence shown here is derived from an EMBL/GenBank/DDBJ whole genome shotgun (WGS) entry which is preliminary data.</text>
</comment>
<comment type="similarity">
    <text evidence="1">Belongs to the polyphosphate kinase 2 (PPK2) family. Class I subfamily.</text>
</comment>
<dbReference type="Proteomes" id="UP000809349">
    <property type="component" value="Unassembled WGS sequence"/>
</dbReference>
<feature type="domain" description="Polyphosphate kinase-2-related" evidence="4">
    <location>
        <begin position="42"/>
        <end position="260"/>
    </location>
</feature>
<organism evidence="5 6">
    <name type="scientific">Massilia soli</name>
    <dbReference type="NCBI Taxonomy" id="2792854"/>
    <lineage>
        <taxon>Bacteria</taxon>
        <taxon>Pseudomonadati</taxon>
        <taxon>Pseudomonadota</taxon>
        <taxon>Betaproteobacteria</taxon>
        <taxon>Burkholderiales</taxon>
        <taxon>Oxalobacteraceae</taxon>
        <taxon>Telluria group</taxon>
        <taxon>Massilia</taxon>
    </lineage>
</organism>
<dbReference type="InterPro" id="IPR022488">
    <property type="entry name" value="PPK2-related"/>
</dbReference>
<protein>
    <submittedName>
        <fullName evidence="5">Polyphosphate kinase 2 family protein</fullName>
    </submittedName>
</protein>
<evidence type="ECO:0000256" key="1">
    <source>
        <dbReference type="ARBA" id="ARBA00009924"/>
    </source>
</evidence>
<reference evidence="5 6" key="1">
    <citation type="submission" date="2021-08" db="EMBL/GenBank/DDBJ databases">
        <title>Massilia sp. R798.</title>
        <authorList>
            <person name="Baek J.H."/>
            <person name="Jung H.S."/>
            <person name="Kim K.R."/>
            <person name="Jeon C.O."/>
        </authorList>
    </citation>
    <scope>NUCLEOTIDE SEQUENCE [LARGE SCALE GENOMIC DNA]</scope>
    <source>
        <strain evidence="5 6">R798</strain>
    </source>
</reference>
<dbReference type="PANTHER" id="PTHR34383">
    <property type="entry name" value="POLYPHOSPHATE:AMP PHOSPHOTRANSFERASE-RELATED"/>
    <property type="match status" value="1"/>
</dbReference>
<evidence type="ECO:0000313" key="5">
    <source>
        <dbReference type="EMBL" id="MBZ2206202.1"/>
    </source>
</evidence>
<evidence type="ECO:0000256" key="3">
    <source>
        <dbReference type="ARBA" id="ARBA00022777"/>
    </source>
</evidence>
<name>A0ABS7SJJ8_9BURK</name>
<gene>
    <name evidence="5" type="ORF">I4X03_002895</name>
</gene>
<keyword evidence="6" id="KW-1185">Reference proteome</keyword>
<accession>A0ABS7SJJ8</accession>
<proteinExistence type="inferred from homology"/>
<evidence type="ECO:0000313" key="6">
    <source>
        <dbReference type="Proteomes" id="UP000809349"/>
    </source>
</evidence>